<name>A0A2W0HF01_9BACI</name>
<evidence type="ECO:0000313" key="2">
    <source>
        <dbReference type="Proteomes" id="UP000248066"/>
    </source>
</evidence>
<dbReference type="AlphaFoldDB" id="A0A2W0HF01"/>
<comment type="caution">
    <text evidence="1">The sequence shown here is derived from an EMBL/GenBank/DDBJ whole genome shotgun (WGS) entry which is preliminary data.</text>
</comment>
<dbReference type="EMBL" id="PDOF01000001">
    <property type="protein sequence ID" value="PYZ98580.1"/>
    <property type="molecule type" value="Genomic_DNA"/>
</dbReference>
<accession>A0A2W0HF01</accession>
<dbReference type="Proteomes" id="UP000248066">
    <property type="component" value="Unassembled WGS sequence"/>
</dbReference>
<reference evidence="1 2" key="1">
    <citation type="submission" date="2017-10" db="EMBL/GenBank/DDBJ databases">
        <title>Bacillus sp. nov., a halophilic bacterium isolated from a Yangshapao Lake.</title>
        <authorList>
            <person name="Wang H."/>
        </authorList>
    </citation>
    <scope>NUCLEOTIDE SEQUENCE [LARGE SCALE GENOMIC DNA]</scope>
    <source>
        <strain evidence="1 2">YSP-3</strain>
    </source>
</reference>
<sequence length="111" mass="12912">MFLALLMLNFDLIKLIGANERHFCGESTGRRPRRAIFPRRLQWRPRKGSAVRENQQLTLTEPCFLKNQELGHRSVFFETGIRTNIMQSRLIEPIYTSLFITNESVGIFSAL</sequence>
<organism evidence="1 2">
    <name type="scientific">Alteribacter lacisalsi</name>
    <dbReference type="NCBI Taxonomy" id="2045244"/>
    <lineage>
        <taxon>Bacteria</taxon>
        <taxon>Bacillati</taxon>
        <taxon>Bacillota</taxon>
        <taxon>Bacilli</taxon>
        <taxon>Bacillales</taxon>
        <taxon>Bacillaceae</taxon>
        <taxon>Alteribacter</taxon>
    </lineage>
</organism>
<proteinExistence type="predicted"/>
<gene>
    <name evidence="1" type="ORF">CR205_08350</name>
</gene>
<keyword evidence="2" id="KW-1185">Reference proteome</keyword>
<protein>
    <submittedName>
        <fullName evidence="1">Uncharacterized protein</fullName>
    </submittedName>
</protein>
<evidence type="ECO:0000313" key="1">
    <source>
        <dbReference type="EMBL" id="PYZ98580.1"/>
    </source>
</evidence>